<reference evidence="6 7" key="1">
    <citation type="submission" date="2021-07" db="EMBL/GenBank/DDBJ databases">
        <title>Paenibacillus radiodurans sp. nov., isolated from the southeastern edge of Tengger Desert.</title>
        <authorList>
            <person name="Zhang G."/>
        </authorList>
    </citation>
    <scope>NUCLEOTIDE SEQUENCE [LARGE SCALE GENOMIC DNA]</scope>
    <source>
        <strain evidence="6 7">CCM 7311</strain>
    </source>
</reference>
<organism evidence="6 7">
    <name type="scientific">Paenibacillus sepulcri</name>
    <dbReference type="NCBI Taxonomy" id="359917"/>
    <lineage>
        <taxon>Bacteria</taxon>
        <taxon>Bacillati</taxon>
        <taxon>Bacillota</taxon>
        <taxon>Bacilli</taxon>
        <taxon>Bacillales</taxon>
        <taxon>Paenibacillaceae</taxon>
        <taxon>Paenibacillus</taxon>
    </lineage>
</organism>
<keyword evidence="2 4" id="KW-0238">DNA-binding</keyword>
<dbReference type="PROSITE" id="PS50977">
    <property type="entry name" value="HTH_TETR_2"/>
    <property type="match status" value="1"/>
</dbReference>
<feature type="domain" description="HTH tetR-type" evidence="5">
    <location>
        <begin position="6"/>
        <end position="49"/>
    </location>
</feature>
<dbReference type="InterPro" id="IPR009057">
    <property type="entry name" value="Homeodomain-like_sf"/>
</dbReference>
<keyword evidence="3" id="KW-0804">Transcription</keyword>
<evidence type="ECO:0000313" key="7">
    <source>
        <dbReference type="Proteomes" id="UP001519887"/>
    </source>
</evidence>
<keyword evidence="7" id="KW-1185">Reference proteome</keyword>
<dbReference type="InterPro" id="IPR001647">
    <property type="entry name" value="HTH_TetR"/>
</dbReference>
<comment type="caution">
    <text evidence="6">The sequence shown here is derived from an EMBL/GenBank/DDBJ whole genome shotgun (WGS) entry which is preliminary data.</text>
</comment>
<accession>A0ABS7C951</accession>
<dbReference type="Pfam" id="PF00440">
    <property type="entry name" value="TetR_N"/>
    <property type="match status" value="1"/>
</dbReference>
<proteinExistence type="predicted"/>
<keyword evidence="1" id="KW-0805">Transcription regulation</keyword>
<evidence type="ECO:0000256" key="2">
    <source>
        <dbReference type="ARBA" id="ARBA00023125"/>
    </source>
</evidence>
<dbReference type="InterPro" id="IPR050109">
    <property type="entry name" value="HTH-type_TetR-like_transc_reg"/>
</dbReference>
<dbReference type="PANTHER" id="PTHR30055:SF151">
    <property type="entry name" value="TRANSCRIPTIONAL REGULATORY PROTEIN"/>
    <property type="match status" value="1"/>
</dbReference>
<dbReference type="PANTHER" id="PTHR30055">
    <property type="entry name" value="HTH-TYPE TRANSCRIPTIONAL REGULATOR RUTR"/>
    <property type="match status" value="1"/>
</dbReference>
<protein>
    <submittedName>
        <fullName evidence="6">TetR/AcrR family transcriptional regulator</fullName>
    </submittedName>
</protein>
<name>A0ABS7C951_9BACL</name>
<sequence>MINDLPLTKETILDAAEQVLRRFGPDKTSVVDVARALQVSHGTIYRHFP</sequence>
<evidence type="ECO:0000256" key="3">
    <source>
        <dbReference type="ARBA" id="ARBA00023163"/>
    </source>
</evidence>
<evidence type="ECO:0000259" key="5">
    <source>
        <dbReference type="PROSITE" id="PS50977"/>
    </source>
</evidence>
<dbReference type="SUPFAM" id="SSF46689">
    <property type="entry name" value="Homeodomain-like"/>
    <property type="match status" value="1"/>
</dbReference>
<evidence type="ECO:0000256" key="4">
    <source>
        <dbReference type="PROSITE-ProRule" id="PRU00335"/>
    </source>
</evidence>
<feature type="DNA-binding region" description="H-T-H motif" evidence="4">
    <location>
        <begin position="29"/>
        <end position="48"/>
    </location>
</feature>
<dbReference type="EMBL" id="JAHZIK010000850">
    <property type="protein sequence ID" value="MBW7457433.1"/>
    <property type="molecule type" value="Genomic_DNA"/>
</dbReference>
<evidence type="ECO:0000313" key="6">
    <source>
        <dbReference type="EMBL" id="MBW7457433.1"/>
    </source>
</evidence>
<gene>
    <name evidence="6" type="ORF">K0U00_25660</name>
</gene>
<dbReference type="Proteomes" id="UP001519887">
    <property type="component" value="Unassembled WGS sequence"/>
</dbReference>
<dbReference type="PRINTS" id="PR00455">
    <property type="entry name" value="HTHTETR"/>
</dbReference>
<feature type="non-terminal residue" evidence="6">
    <location>
        <position position="49"/>
    </location>
</feature>
<evidence type="ECO:0000256" key="1">
    <source>
        <dbReference type="ARBA" id="ARBA00023015"/>
    </source>
</evidence>
<dbReference type="Gene3D" id="1.10.357.10">
    <property type="entry name" value="Tetracycline Repressor, domain 2"/>
    <property type="match status" value="1"/>
</dbReference>